<keyword evidence="2" id="KW-1185">Reference proteome</keyword>
<proteinExistence type="predicted"/>
<dbReference type="SUPFAM" id="SSF52540">
    <property type="entry name" value="P-loop containing nucleoside triphosphate hydrolases"/>
    <property type="match status" value="1"/>
</dbReference>
<dbReference type="EMBL" id="AP018052">
    <property type="protein sequence ID" value="BAZ92988.1"/>
    <property type="molecule type" value="Genomic_DNA"/>
</dbReference>
<dbReference type="Proteomes" id="UP000218765">
    <property type="component" value="Chromosome"/>
</dbReference>
<accession>A0A1Z4VNS0</accession>
<keyword evidence="1" id="KW-0808">Transferase</keyword>
<keyword evidence="1" id="KW-0418">Kinase</keyword>
<dbReference type="Gene3D" id="3.40.50.300">
    <property type="entry name" value="P-loop containing nucleotide triphosphate hydrolases"/>
    <property type="match status" value="1"/>
</dbReference>
<dbReference type="RefSeq" id="WP_157745269.1">
    <property type="nucleotide sequence ID" value="NZ_AP018052.1"/>
</dbReference>
<evidence type="ECO:0000313" key="2">
    <source>
        <dbReference type="Proteomes" id="UP000218765"/>
    </source>
</evidence>
<evidence type="ECO:0000313" key="1">
    <source>
        <dbReference type="EMBL" id="BAZ92988.1"/>
    </source>
</evidence>
<sequence length="231" mass="25967">MADTATHLPTLISIVGVDGSGKSTLGGWLIEELERRGRRPVLVWSRFRNYLSKPLLALTRLTGHNYYRTIDGVRFGFHDFERLYGYRELFALLQAIDVNIAAYSRIQRRRQAADIVVCERGPWDTLVDVTADTGLAWLPGSRLGVAYGRLMRRDARVLLISRNYRNIVQTRPELVNDGKLELRMGLYEQLAREQGWDVIDNNGSLDRARRGILAALGLPEAGAAATDQGAE</sequence>
<dbReference type="KEGG" id="ttc:FOKN1_0586"/>
<dbReference type="GO" id="GO:0016301">
    <property type="term" value="F:kinase activity"/>
    <property type="evidence" value="ECO:0007669"/>
    <property type="project" value="UniProtKB-KW"/>
</dbReference>
<protein>
    <submittedName>
        <fullName evidence="1">Thymidylate kinase</fullName>
    </submittedName>
</protein>
<reference evidence="1 2" key="1">
    <citation type="submission" date="2017-05" db="EMBL/GenBank/DDBJ databases">
        <title>Thiocyanate degradation by Thiohalobacter thiocyanaticus FOKN1.</title>
        <authorList>
            <person name="Oshiki M."/>
            <person name="Fukushima T."/>
            <person name="Kawano S."/>
            <person name="Nakagawa J."/>
        </authorList>
    </citation>
    <scope>NUCLEOTIDE SEQUENCE [LARGE SCALE GENOMIC DNA]</scope>
    <source>
        <strain evidence="1 2">FOKN1</strain>
    </source>
</reference>
<organism evidence="1 2">
    <name type="scientific">Thiohalobacter thiocyanaticus</name>
    <dbReference type="NCBI Taxonomy" id="585455"/>
    <lineage>
        <taxon>Bacteria</taxon>
        <taxon>Pseudomonadati</taxon>
        <taxon>Pseudomonadota</taxon>
        <taxon>Gammaproteobacteria</taxon>
        <taxon>Thiohalobacterales</taxon>
        <taxon>Thiohalobacteraceae</taxon>
        <taxon>Thiohalobacter</taxon>
    </lineage>
</organism>
<dbReference type="OrthoDB" id="7062217at2"/>
<dbReference type="AlphaFoldDB" id="A0A1Z4VNS0"/>
<dbReference type="InterPro" id="IPR027417">
    <property type="entry name" value="P-loop_NTPase"/>
</dbReference>
<gene>
    <name evidence="1" type="ORF">FOKN1_0586</name>
</gene>
<name>A0A1Z4VNS0_9GAMM</name>